<keyword evidence="4" id="KW-1185">Reference proteome</keyword>
<evidence type="ECO:0000313" key="3">
    <source>
        <dbReference type="EMBL" id="KAI5614214.1"/>
    </source>
</evidence>
<evidence type="ECO:0000313" key="4">
    <source>
        <dbReference type="Proteomes" id="UP001205998"/>
    </source>
</evidence>
<dbReference type="Pfam" id="PF05349">
    <property type="entry name" value="GATA-N"/>
    <property type="match status" value="1"/>
</dbReference>
<dbReference type="GO" id="GO:0005634">
    <property type="term" value="C:nucleus"/>
    <property type="evidence" value="ECO:0007669"/>
    <property type="project" value="InterPro"/>
</dbReference>
<protein>
    <submittedName>
        <fullName evidence="3">Transcription factor GATA-4</fullName>
    </submittedName>
</protein>
<comment type="caution">
    <text evidence="3">The sequence shown here is derived from an EMBL/GenBank/DDBJ whole genome shotgun (WGS) entry which is preliminary data.</text>
</comment>
<accession>A0AAD5AEA5</accession>
<name>A0AAD5AEA5_SILAS</name>
<dbReference type="InterPro" id="IPR008013">
    <property type="entry name" value="GATA_N"/>
</dbReference>
<evidence type="ECO:0000259" key="2">
    <source>
        <dbReference type="Pfam" id="PF05349"/>
    </source>
</evidence>
<dbReference type="EMBL" id="MU558790">
    <property type="protein sequence ID" value="KAI5614214.1"/>
    <property type="molecule type" value="Genomic_DNA"/>
</dbReference>
<reference evidence="3" key="1">
    <citation type="submission" date="2018-07" db="EMBL/GenBank/DDBJ databases">
        <title>Comparative genomics of catfishes provides insights into carnivory and benthic adaptation.</title>
        <authorList>
            <person name="Zhang Y."/>
            <person name="Wang D."/>
            <person name="Peng Z."/>
            <person name="Zheng S."/>
            <person name="Shao F."/>
            <person name="Tao W."/>
        </authorList>
    </citation>
    <scope>NUCLEOTIDE SEQUENCE</scope>
    <source>
        <strain evidence="3">Chongqing</strain>
    </source>
</reference>
<evidence type="ECO:0000256" key="1">
    <source>
        <dbReference type="SAM" id="MobiDB-lite"/>
    </source>
</evidence>
<feature type="non-terminal residue" evidence="3">
    <location>
        <position position="1"/>
    </location>
</feature>
<dbReference type="AlphaFoldDB" id="A0AAD5AEA5"/>
<organism evidence="3 4">
    <name type="scientific">Silurus asotus</name>
    <name type="common">Amur catfish</name>
    <name type="synonym">Parasilurus asotus</name>
    <dbReference type="NCBI Taxonomy" id="30991"/>
    <lineage>
        <taxon>Eukaryota</taxon>
        <taxon>Metazoa</taxon>
        <taxon>Chordata</taxon>
        <taxon>Craniata</taxon>
        <taxon>Vertebrata</taxon>
        <taxon>Euteleostomi</taxon>
        <taxon>Actinopterygii</taxon>
        <taxon>Neopterygii</taxon>
        <taxon>Teleostei</taxon>
        <taxon>Ostariophysi</taxon>
        <taxon>Siluriformes</taxon>
        <taxon>Siluridae</taxon>
        <taxon>Silurus</taxon>
    </lineage>
</organism>
<feature type="domain" description="GATA-type transcription activator N-terminal" evidence="2">
    <location>
        <begin position="43"/>
        <end position="203"/>
    </location>
</feature>
<dbReference type="GO" id="GO:0008270">
    <property type="term" value="F:zinc ion binding"/>
    <property type="evidence" value="ECO:0007669"/>
    <property type="project" value="InterPro"/>
</dbReference>
<dbReference type="GO" id="GO:0003677">
    <property type="term" value="F:DNA binding"/>
    <property type="evidence" value="ECO:0007669"/>
    <property type="project" value="InterPro"/>
</dbReference>
<dbReference type="Proteomes" id="UP001205998">
    <property type="component" value="Unassembled WGS sequence"/>
</dbReference>
<feature type="non-terminal residue" evidence="3">
    <location>
        <position position="204"/>
    </location>
</feature>
<feature type="region of interest" description="Disordered" evidence="1">
    <location>
        <begin position="93"/>
        <end position="114"/>
    </location>
</feature>
<proteinExistence type="predicted"/>
<gene>
    <name evidence="3" type="ORF">C0J50_11163</name>
</gene>
<sequence>VEDLGARAAVRCPGIEKEKVSDNLPAVLHHSGLSPQPGHTAGMYQGLGMAGSPGAYETSFVHNAAASPVYVPSARVIPALPYLQAHGGGSQASSAASCHPAWTQPGPDPAAASYSASSQASSRFTFSSSSATPARESAVYANANAPSGREHYGARGLASSYSAPYPAYVNPGVGGTWAASHFDGSVLHSLQSAGATGVSRHPNM</sequence>
<dbReference type="GO" id="GO:0045893">
    <property type="term" value="P:positive regulation of DNA-templated transcription"/>
    <property type="evidence" value="ECO:0007669"/>
    <property type="project" value="InterPro"/>
</dbReference>